<feature type="transmembrane region" description="Helical" evidence="2">
    <location>
        <begin position="522"/>
        <end position="545"/>
    </location>
</feature>
<keyword evidence="2" id="KW-0472">Membrane</keyword>
<keyword evidence="1" id="KW-0813">Transport</keyword>
<feature type="transmembrane region" description="Helical" evidence="2">
    <location>
        <begin position="640"/>
        <end position="662"/>
    </location>
</feature>
<dbReference type="InterPro" id="IPR010656">
    <property type="entry name" value="DctM"/>
</dbReference>
<dbReference type="PANTHER" id="PTHR43849">
    <property type="entry name" value="BLL3936 PROTEIN"/>
    <property type="match status" value="1"/>
</dbReference>
<gene>
    <name evidence="4" type="ORF">C0081_07635</name>
</gene>
<dbReference type="AlphaFoldDB" id="A0A2N5XTP6"/>
<dbReference type="NCBIfam" id="TIGR02123">
    <property type="entry name" value="TRAP_fused"/>
    <property type="match status" value="1"/>
</dbReference>
<keyword evidence="2" id="KW-1133">Transmembrane helix</keyword>
<evidence type="ECO:0000256" key="2">
    <source>
        <dbReference type="SAM" id="Phobius"/>
    </source>
</evidence>
<comment type="function">
    <text evidence="1">Part of the tripartite ATP-independent periplasmic (TRAP) transport system.</text>
</comment>
<dbReference type="GO" id="GO:0022857">
    <property type="term" value="F:transmembrane transporter activity"/>
    <property type="evidence" value="ECO:0007669"/>
    <property type="project" value="UniProtKB-UniRule"/>
</dbReference>
<keyword evidence="2" id="KW-0812">Transmembrane</keyword>
<dbReference type="Proteomes" id="UP000234881">
    <property type="component" value="Unassembled WGS sequence"/>
</dbReference>
<dbReference type="Pfam" id="PF06808">
    <property type="entry name" value="DctM"/>
    <property type="match status" value="1"/>
</dbReference>
<evidence type="ECO:0000313" key="4">
    <source>
        <dbReference type="EMBL" id="PLW77850.1"/>
    </source>
</evidence>
<sequence length="871" mass="93290">MSDKNVTGQALSEDELQELVASSDAGSRNPIGPVGTFLAAVALIWSIFQVVLASPISNYVLPGDLINNSRQFHLAFALFLAYMAYPALKSSPRHHIPLLDWILATSGAFIALYGFFMYEKIVNNGGLADDLDKWVALAGLLILFEAARRSLGPAMAIIATIFLVYVFFGSSEIMPEVIRWKGASLKKAMSHMWITSEGVFGIALGVSTKFVFLFVLFGALLDKAGAGNYFIKMAFGALGHLKGGPAKAAVVGSAATGLISGSSIANVVTTGTFTIPLMKRVGFSSEQAGAVEVASSVNGQIMPPVMGAAAFLMVEYVGISYVEVITHAFLPAIISYIALVYIVHLEAVKRNMPVIGDKVVSTMRTVLGMLGFFAGFAALCYGVKYPIGWIVSLVPNGASWILAVLVVVSYLALLKLAASGEDLHPDDPNAKEVVLPEVAEIYKSGLYYLLPIVVLVYFLMIEQKSPGLSAFWATSLLFVILLTQRPMKAIFRGESETVSAFKQGVYDLGVGLIDGARNMIGIGLATATAGVIVGTVTLTGIGQVMADLVELLSGGNLVLMLIFVGMLSLVLGMGLPTTANYIVVSSLMAGVVVALGEQSGLVVPLIAVHLFVFYFGIMADVTPPVGLASFAAAAVSGGDAIKTGFIGFFYSLRTVALPFVFIFNTDLLLINVTWYQGILVAIIATIAILVFTAGTMGHFITKSRLYESALLVFISFVLFRPDYFMNRIQPPFEMVEPAQIAKVIGDLPEGGEIRMKVAGPDFDTGEIKDKTLILVAGGEKDGESRLTAMGLAFLEEDGVVKMDEPFPGTPFFDKMGTYDFYGDDPVFVKTAQVKADQLPKELIFIPGLLLLGLVYMMQRIRVGRQEEEATT</sequence>
<comment type="subcellular location">
    <subcellularLocation>
        <location evidence="1">Cell inner membrane</location>
        <topology evidence="1">Multi-pass membrane protein</topology>
    </subcellularLocation>
</comment>
<dbReference type="EMBL" id="PKUQ01000014">
    <property type="protein sequence ID" value="PLW77850.1"/>
    <property type="molecule type" value="Genomic_DNA"/>
</dbReference>
<keyword evidence="1" id="KW-0997">Cell inner membrane</keyword>
<feature type="transmembrane region" description="Helical" evidence="2">
    <location>
        <begin position="31"/>
        <end position="52"/>
    </location>
</feature>
<dbReference type="RefSeq" id="WP_101533223.1">
    <property type="nucleotide sequence ID" value="NZ_JBFHIU010000024.1"/>
</dbReference>
<protein>
    <submittedName>
        <fullName evidence="4">C4-dicarboxylate ABC transporter</fullName>
    </submittedName>
</protein>
<dbReference type="OrthoDB" id="9759894at2"/>
<feature type="transmembrane region" description="Helical" evidence="2">
    <location>
        <begin position="154"/>
        <end position="178"/>
    </location>
</feature>
<comment type="caution">
    <text evidence="4">The sequence shown here is derived from an EMBL/GenBank/DDBJ whole genome shotgun (WGS) entry which is preliminary data.</text>
</comment>
<feature type="transmembrane region" description="Helical" evidence="2">
    <location>
        <begin position="366"/>
        <end position="385"/>
    </location>
</feature>
<feature type="domain" description="TRAP C4-dicarboxylate transport system permease DctM subunit" evidence="3">
    <location>
        <begin position="139"/>
        <end position="672"/>
    </location>
</feature>
<feature type="transmembrane region" description="Helical" evidence="2">
    <location>
        <begin position="578"/>
        <end position="595"/>
    </location>
</feature>
<evidence type="ECO:0000256" key="1">
    <source>
        <dbReference type="RuleBase" id="RU369079"/>
    </source>
</evidence>
<dbReference type="InterPro" id="IPR021814">
    <property type="entry name" value="DUF3394"/>
</dbReference>
<dbReference type="InterPro" id="IPR011853">
    <property type="entry name" value="TRAP_DctM-Dct_fused"/>
</dbReference>
<organism evidence="4 5">
    <name type="scientific">Cohaesibacter celericrescens</name>
    <dbReference type="NCBI Taxonomy" id="2067669"/>
    <lineage>
        <taxon>Bacteria</taxon>
        <taxon>Pseudomonadati</taxon>
        <taxon>Pseudomonadota</taxon>
        <taxon>Alphaproteobacteria</taxon>
        <taxon>Hyphomicrobiales</taxon>
        <taxon>Cohaesibacteraceae</taxon>
    </lineage>
</organism>
<feature type="transmembrane region" description="Helical" evidence="2">
    <location>
        <begin position="72"/>
        <end position="88"/>
    </location>
</feature>
<feature type="transmembrane region" description="Helical" evidence="2">
    <location>
        <begin position="100"/>
        <end position="119"/>
    </location>
</feature>
<keyword evidence="5" id="KW-1185">Reference proteome</keyword>
<feature type="transmembrane region" description="Helical" evidence="2">
    <location>
        <begin position="445"/>
        <end position="461"/>
    </location>
</feature>
<dbReference type="GO" id="GO:0005886">
    <property type="term" value="C:plasma membrane"/>
    <property type="evidence" value="ECO:0007669"/>
    <property type="project" value="UniProtKB-SubCell"/>
</dbReference>
<feature type="transmembrane region" description="Helical" evidence="2">
    <location>
        <begin position="674"/>
        <end position="693"/>
    </location>
</feature>
<keyword evidence="1" id="KW-1003">Cell membrane</keyword>
<feature type="transmembrane region" description="Helical" evidence="2">
    <location>
        <begin position="198"/>
        <end position="221"/>
    </location>
</feature>
<feature type="transmembrane region" description="Helical" evidence="2">
    <location>
        <begin position="467"/>
        <end position="483"/>
    </location>
</feature>
<proteinExistence type="predicted"/>
<accession>A0A2N5XTP6</accession>
<feature type="transmembrane region" description="Helical" evidence="2">
    <location>
        <begin position="397"/>
        <end position="414"/>
    </location>
</feature>
<dbReference type="PANTHER" id="PTHR43849:SF2">
    <property type="entry name" value="BLL3936 PROTEIN"/>
    <property type="match status" value="1"/>
</dbReference>
<name>A0A2N5XTP6_9HYPH</name>
<dbReference type="Pfam" id="PF11874">
    <property type="entry name" value="DUF3394"/>
    <property type="match status" value="1"/>
</dbReference>
<feature type="transmembrane region" description="Helical" evidence="2">
    <location>
        <begin position="601"/>
        <end position="619"/>
    </location>
</feature>
<reference evidence="4 5" key="1">
    <citation type="submission" date="2018-01" db="EMBL/GenBank/DDBJ databases">
        <title>The draft genome sequence of Cohaesibacter sp. H1304.</title>
        <authorList>
            <person name="Wang N.-N."/>
            <person name="Du Z.-J."/>
        </authorList>
    </citation>
    <scope>NUCLEOTIDE SEQUENCE [LARGE SCALE GENOMIC DNA]</scope>
    <source>
        <strain evidence="4 5">H1304</strain>
    </source>
</reference>
<feature type="transmembrane region" description="Helical" evidence="2">
    <location>
        <begin position="551"/>
        <end position="571"/>
    </location>
</feature>
<evidence type="ECO:0000259" key="3">
    <source>
        <dbReference type="Pfam" id="PF06808"/>
    </source>
</evidence>
<evidence type="ECO:0000313" key="5">
    <source>
        <dbReference type="Proteomes" id="UP000234881"/>
    </source>
</evidence>
<feature type="transmembrane region" description="Helical" evidence="2">
    <location>
        <begin position="328"/>
        <end position="345"/>
    </location>
</feature>